<evidence type="ECO:0000256" key="6">
    <source>
        <dbReference type="ARBA" id="ARBA00022741"/>
    </source>
</evidence>
<evidence type="ECO:0000256" key="8">
    <source>
        <dbReference type="ARBA" id="ARBA00022967"/>
    </source>
</evidence>
<accession>A0A9D2LQZ8</accession>
<keyword evidence="5" id="KW-0677">Repeat</keyword>
<dbReference type="Gene3D" id="3.40.50.300">
    <property type="entry name" value="P-loop containing nucleotide triphosphate hydrolases"/>
    <property type="match status" value="2"/>
</dbReference>
<dbReference type="SUPFAM" id="SSF52540">
    <property type="entry name" value="P-loop containing nucleoside triphosphate hydrolases"/>
    <property type="match status" value="2"/>
</dbReference>
<protein>
    <submittedName>
        <fullName evidence="11">Sugar ABC transporter ATP-binding protein</fullName>
    </submittedName>
</protein>
<name>A0A9D2LQZ8_9FIRM</name>
<keyword evidence="2" id="KW-0813">Transport</keyword>
<comment type="caution">
    <text evidence="11">The sequence shown here is derived from an EMBL/GenBank/DDBJ whole genome shotgun (WGS) entry which is preliminary data.</text>
</comment>
<evidence type="ECO:0000256" key="4">
    <source>
        <dbReference type="ARBA" id="ARBA00022597"/>
    </source>
</evidence>
<keyword evidence="7 11" id="KW-0067">ATP-binding</keyword>
<dbReference type="AlphaFoldDB" id="A0A9D2LQZ8"/>
<dbReference type="InterPro" id="IPR003439">
    <property type="entry name" value="ABC_transporter-like_ATP-bd"/>
</dbReference>
<evidence type="ECO:0000313" key="12">
    <source>
        <dbReference type="Proteomes" id="UP000823842"/>
    </source>
</evidence>
<keyword evidence="9" id="KW-0472">Membrane</keyword>
<gene>
    <name evidence="11" type="ORF">IAA06_02970</name>
</gene>
<evidence type="ECO:0000313" key="11">
    <source>
        <dbReference type="EMBL" id="HJB27739.1"/>
    </source>
</evidence>
<dbReference type="InterPro" id="IPR027417">
    <property type="entry name" value="P-loop_NTPase"/>
</dbReference>
<dbReference type="CDD" id="cd03216">
    <property type="entry name" value="ABC_Carb_Monos_I"/>
    <property type="match status" value="1"/>
</dbReference>
<sequence>MRGGVLTEVLSLKNITKVYPGVTALDNVSISFEKGEVHALVGENGAGKSTFIKSISGAIRPTSGTIVFEGREYPYMEPANAIDIGIAVVYQELIQFEAMSIADNIFMGVKEENGVLLDDKTRQKRAAEILTLFDCHLDPAAKIRELSIAERQIVELAKATVKKAKLVIMDEPTAAITVQEQEKLFKLVHKLKADGVTIIYISHRLEELFEICDRVSVLRDGQYVTTLNINETNKEELIKYMVGRDLTNPYPQKVPCNKEVVLEVEGLSGNGVRDISFKLHKGEILGFAGLVGAGRTELMHLIYGAAKKTSGTIKINGKEPTLHSPNDGMKAGVGLIPEDRKYQGCFIDKPIYWNISISSTEKVSKNGILNKKAEMKLAKDYKERLKIKTPFLHQLTSGLSGGNQQKVVIAKALAANPDILIFDEPTRGIDIGARYEIYLLMNELAEQGKSILMVSSDMEELLGMSERIIVLHEGRQAGEVSKEEFSQEKILTYASGL</sequence>
<dbReference type="Pfam" id="PF00005">
    <property type="entry name" value="ABC_tran"/>
    <property type="match status" value="2"/>
</dbReference>
<evidence type="ECO:0000256" key="7">
    <source>
        <dbReference type="ARBA" id="ARBA00022840"/>
    </source>
</evidence>
<evidence type="ECO:0000256" key="3">
    <source>
        <dbReference type="ARBA" id="ARBA00022475"/>
    </source>
</evidence>
<keyword evidence="8" id="KW-1278">Translocase</keyword>
<reference evidence="11" key="2">
    <citation type="submission" date="2021-04" db="EMBL/GenBank/DDBJ databases">
        <authorList>
            <person name="Gilroy R."/>
        </authorList>
    </citation>
    <scope>NUCLEOTIDE SEQUENCE</scope>
    <source>
        <strain evidence="11">ChiSjej1B19-5720</strain>
    </source>
</reference>
<dbReference type="CDD" id="cd03215">
    <property type="entry name" value="ABC_Carb_Monos_II"/>
    <property type="match status" value="1"/>
</dbReference>
<organism evidence="11 12">
    <name type="scientific">Candidatus Blautia faecavium</name>
    <dbReference type="NCBI Taxonomy" id="2838487"/>
    <lineage>
        <taxon>Bacteria</taxon>
        <taxon>Bacillati</taxon>
        <taxon>Bacillota</taxon>
        <taxon>Clostridia</taxon>
        <taxon>Lachnospirales</taxon>
        <taxon>Lachnospiraceae</taxon>
        <taxon>Blautia</taxon>
    </lineage>
</organism>
<dbReference type="GO" id="GO:0005886">
    <property type="term" value="C:plasma membrane"/>
    <property type="evidence" value="ECO:0007669"/>
    <property type="project" value="UniProtKB-SubCell"/>
</dbReference>
<proteinExistence type="predicted"/>
<evidence type="ECO:0000256" key="2">
    <source>
        <dbReference type="ARBA" id="ARBA00022448"/>
    </source>
</evidence>
<comment type="subcellular location">
    <subcellularLocation>
        <location evidence="1">Cell membrane</location>
        <topology evidence="1">Peripheral membrane protein</topology>
    </subcellularLocation>
</comment>
<dbReference type="PANTHER" id="PTHR43790:SF3">
    <property type="entry name" value="D-ALLOSE IMPORT ATP-BINDING PROTEIN ALSA-RELATED"/>
    <property type="match status" value="1"/>
</dbReference>
<dbReference type="GO" id="GO:0016887">
    <property type="term" value="F:ATP hydrolysis activity"/>
    <property type="evidence" value="ECO:0007669"/>
    <property type="project" value="InterPro"/>
</dbReference>
<keyword evidence="6" id="KW-0547">Nucleotide-binding</keyword>
<evidence type="ECO:0000256" key="9">
    <source>
        <dbReference type="ARBA" id="ARBA00023136"/>
    </source>
</evidence>
<evidence type="ECO:0000259" key="10">
    <source>
        <dbReference type="PROSITE" id="PS50893"/>
    </source>
</evidence>
<dbReference type="GO" id="GO:0005524">
    <property type="term" value="F:ATP binding"/>
    <property type="evidence" value="ECO:0007669"/>
    <property type="project" value="UniProtKB-KW"/>
</dbReference>
<reference evidence="11" key="1">
    <citation type="journal article" date="2021" name="PeerJ">
        <title>Extensive microbial diversity within the chicken gut microbiome revealed by metagenomics and culture.</title>
        <authorList>
            <person name="Gilroy R."/>
            <person name="Ravi A."/>
            <person name="Getino M."/>
            <person name="Pursley I."/>
            <person name="Horton D.L."/>
            <person name="Alikhan N.F."/>
            <person name="Baker D."/>
            <person name="Gharbi K."/>
            <person name="Hall N."/>
            <person name="Watson M."/>
            <person name="Adriaenssens E.M."/>
            <person name="Foster-Nyarko E."/>
            <person name="Jarju S."/>
            <person name="Secka A."/>
            <person name="Antonio M."/>
            <person name="Oren A."/>
            <person name="Chaudhuri R.R."/>
            <person name="La Ragione R."/>
            <person name="Hildebrand F."/>
            <person name="Pallen M.J."/>
        </authorList>
    </citation>
    <scope>NUCLEOTIDE SEQUENCE</scope>
    <source>
        <strain evidence="11">ChiSjej1B19-5720</strain>
    </source>
</reference>
<dbReference type="SMART" id="SM00382">
    <property type="entry name" value="AAA"/>
    <property type="match status" value="2"/>
</dbReference>
<dbReference type="PROSITE" id="PS50893">
    <property type="entry name" value="ABC_TRANSPORTER_2"/>
    <property type="match status" value="2"/>
</dbReference>
<dbReference type="InterPro" id="IPR003593">
    <property type="entry name" value="AAA+_ATPase"/>
</dbReference>
<evidence type="ECO:0000256" key="5">
    <source>
        <dbReference type="ARBA" id="ARBA00022737"/>
    </source>
</evidence>
<dbReference type="Proteomes" id="UP000823842">
    <property type="component" value="Unassembled WGS sequence"/>
</dbReference>
<dbReference type="InterPro" id="IPR017871">
    <property type="entry name" value="ABC_transporter-like_CS"/>
</dbReference>
<dbReference type="PROSITE" id="PS00211">
    <property type="entry name" value="ABC_TRANSPORTER_1"/>
    <property type="match status" value="1"/>
</dbReference>
<keyword evidence="4" id="KW-0762">Sugar transport</keyword>
<dbReference type="FunFam" id="3.40.50.300:FF:000127">
    <property type="entry name" value="Ribose import ATP-binding protein RbsA"/>
    <property type="match status" value="1"/>
</dbReference>
<keyword evidence="3" id="KW-1003">Cell membrane</keyword>
<evidence type="ECO:0000256" key="1">
    <source>
        <dbReference type="ARBA" id="ARBA00004202"/>
    </source>
</evidence>
<feature type="domain" description="ABC transporter" evidence="10">
    <location>
        <begin position="10"/>
        <end position="245"/>
    </location>
</feature>
<dbReference type="PANTHER" id="PTHR43790">
    <property type="entry name" value="CARBOHYDRATE TRANSPORT ATP-BINDING PROTEIN MG119-RELATED"/>
    <property type="match status" value="1"/>
</dbReference>
<dbReference type="EMBL" id="DWYZ01000068">
    <property type="protein sequence ID" value="HJB27739.1"/>
    <property type="molecule type" value="Genomic_DNA"/>
</dbReference>
<dbReference type="InterPro" id="IPR050107">
    <property type="entry name" value="ABC_carbohydrate_import_ATPase"/>
</dbReference>
<feature type="domain" description="ABC transporter" evidence="10">
    <location>
        <begin position="256"/>
        <end position="497"/>
    </location>
</feature>